<proteinExistence type="predicted"/>
<gene>
    <name evidence="1" type="ORF">WQE_47164</name>
</gene>
<dbReference type="RefSeq" id="WP_009770939.1">
    <property type="nucleotide sequence ID" value="NZ_AKAU01000292.1"/>
</dbReference>
<dbReference type="Proteomes" id="UP000004980">
    <property type="component" value="Unassembled WGS sequence"/>
</dbReference>
<reference evidence="1 2" key="1">
    <citation type="journal article" date="2012" name="J. Bacteriol.">
        <title>Draft Genome Sequence of the Soil Bacterium Burkholderia terrae Strain BS001, Which Interacts with Fungal Surface Structures.</title>
        <authorList>
            <person name="Nazir R."/>
            <person name="Hansen M.A."/>
            <person name="Sorensen S."/>
            <person name="van Elsas J.D."/>
        </authorList>
    </citation>
    <scope>NUCLEOTIDE SEQUENCE [LARGE SCALE GENOMIC DNA]</scope>
    <source>
        <strain evidence="1 2">BS001</strain>
    </source>
</reference>
<sequence length="118" mass="13681">MRLRIFVNRSDPAFMHDYAVLWLDIKERTWSREAHRGIELPRTGRLQDGGKEMTLYEPEGGSALCRLQGLRLQRNRRVDASEGTVEWLRSRPSESIEGRWYLRAVVPQLEEVAADIGT</sequence>
<evidence type="ECO:0000313" key="1">
    <source>
        <dbReference type="EMBL" id="EIM93797.1"/>
    </source>
</evidence>
<dbReference type="EMBL" id="AKAU01000292">
    <property type="protein sequence ID" value="EIM93797.1"/>
    <property type="molecule type" value="Genomic_DNA"/>
</dbReference>
<dbReference type="InterPro" id="IPR021947">
    <property type="entry name" value="DUF3564"/>
</dbReference>
<organism evidence="1 2">
    <name type="scientific">Paraburkholderia hospita</name>
    <dbReference type="NCBI Taxonomy" id="169430"/>
    <lineage>
        <taxon>Bacteria</taxon>
        <taxon>Pseudomonadati</taxon>
        <taxon>Pseudomonadota</taxon>
        <taxon>Betaproteobacteria</taxon>
        <taxon>Burkholderiales</taxon>
        <taxon>Burkholderiaceae</taxon>
        <taxon>Paraburkholderia</taxon>
    </lineage>
</organism>
<accession>A0ABN0F5D1</accession>
<comment type="caution">
    <text evidence="1">The sequence shown here is derived from an EMBL/GenBank/DDBJ whole genome shotgun (WGS) entry which is preliminary data.</text>
</comment>
<keyword evidence="2" id="KW-1185">Reference proteome</keyword>
<name>A0ABN0F5D1_9BURK</name>
<evidence type="ECO:0008006" key="3">
    <source>
        <dbReference type="Google" id="ProtNLM"/>
    </source>
</evidence>
<dbReference type="Pfam" id="PF12087">
    <property type="entry name" value="DUF3564"/>
    <property type="match status" value="1"/>
</dbReference>
<protein>
    <recommendedName>
        <fullName evidence="3">DUF3564 domain-containing protein</fullName>
    </recommendedName>
</protein>
<evidence type="ECO:0000313" key="2">
    <source>
        <dbReference type="Proteomes" id="UP000004980"/>
    </source>
</evidence>